<evidence type="ECO:0000313" key="4">
    <source>
        <dbReference type="Proteomes" id="UP000011566"/>
    </source>
</evidence>
<proteinExistence type="inferred from homology"/>
<dbReference type="Proteomes" id="UP000011566">
    <property type="component" value="Unassembled WGS sequence"/>
</dbReference>
<dbReference type="PATRIC" id="fig|1132509.6.peg.3337"/>
<gene>
    <name evidence="3" type="ORF">C447_14296</name>
</gene>
<dbReference type="InterPro" id="IPR009078">
    <property type="entry name" value="Ferritin-like_SF"/>
</dbReference>
<comment type="caution">
    <text evidence="3">The sequence shown here is derived from an EMBL/GenBank/DDBJ whole genome shotgun (WGS) entry which is preliminary data.</text>
</comment>
<dbReference type="PANTHER" id="PTHR42932">
    <property type="entry name" value="GENERAL STRESS PROTEIN 20U"/>
    <property type="match status" value="1"/>
</dbReference>
<evidence type="ECO:0000259" key="2">
    <source>
        <dbReference type="Pfam" id="PF00210"/>
    </source>
</evidence>
<organism evidence="3 4">
    <name type="scientific">Halococcus hamelinensis 100A6</name>
    <dbReference type="NCBI Taxonomy" id="1132509"/>
    <lineage>
        <taxon>Archaea</taxon>
        <taxon>Methanobacteriati</taxon>
        <taxon>Methanobacteriota</taxon>
        <taxon>Stenosarchaea group</taxon>
        <taxon>Halobacteria</taxon>
        <taxon>Halobacteriales</taxon>
        <taxon>Halococcaceae</taxon>
        <taxon>Halococcus</taxon>
    </lineage>
</organism>
<dbReference type="SUPFAM" id="SSF47240">
    <property type="entry name" value="Ferritin-like"/>
    <property type="match status" value="1"/>
</dbReference>
<dbReference type="Pfam" id="PF00210">
    <property type="entry name" value="Ferritin"/>
    <property type="match status" value="1"/>
</dbReference>
<feature type="domain" description="Ferritin/DPS" evidence="2">
    <location>
        <begin position="39"/>
        <end position="175"/>
    </location>
</feature>
<dbReference type="InterPro" id="IPR008331">
    <property type="entry name" value="Ferritin_DPS_dom"/>
</dbReference>
<sequence length="192" mass="21131">MASTPHLRSPDPVHRRQEWGTVTDNALGIERAAAEQVVEALNRDVSGLYLLFNQVRKHKWTVEGAEFELLKAFLADAADRLSTITDEVAVRVHALGGVPVCGPMGIRQYAPMDIEAAHRYDVRSSLARDLDGYATLVVGMREHIELAERVGDTATGELLRRHLPTLEADGDTLAKCLAGDTLVRRDVLGARR</sequence>
<dbReference type="Gene3D" id="1.20.1260.10">
    <property type="match status" value="1"/>
</dbReference>
<dbReference type="AlphaFoldDB" id="M0LS99"/>
<dbReference type="InterPro" id="IPR054862">
    <property type="entry name" value="DNA_prot_starvation"/>
</dbReference>
<dbReference type="RefSeq" id="WP_007695077.1">
    <property type="nucleotide sequence ID" value="NZ_AJRK01000435.1"/>
</dbReference>
<name>M0LS99_9EURY</name>
<reference evidence="3 4" key="1">
    <citation type="journal article" date="2014" name="PLoS Genet.">
        <title>Phylogenetically driven sequencing of extremely halophilic archaea reveals strategies for static and dynamic osmo-response.</title>
        <authorList>
            <person name="Becker E.A."/>
            <person name="Seitzer P.M."/>
            <person name="Tritt A."/>
            <person name="Larsen D."/>
            <person name="Krusor M."/>
            <person name="Yao A.I."/>
            <person name="Wu D."/>
            <person name="Madern D."/>
            <person name="Eisen J.A."/>
            <person name="Darling A.E."/>
            <person name="Facciotti M.T."/>
        </authorList>
    </citation>
    <scope>NUCLEOTIDE SEQUENCE [LARGE SCALE GENOMIC DNA]</scope>
    <source>
        <strain evidence="3 4">100A6</strain>
    </source>
</reference>
<dbReference type="EMBL" id="AOMB01000041">
    <property type="protein sequence ID" value="EMA36437.1"/>
    <property type="molecule type" value="Genomic_DNA"/>
</dbReference>
<keyword evidence="4" id="KW-1185">Reference proteome</keyword>
<dbReference type="InterPro" id="IPR002177">
    <property type="entry name" value="DPS_DNA-bd"/>
</dbReference>
<evidence type="ECO:0000313" key="3">
    <source>
        <dbReference type="EMBL" id="EMA36437.1"/>
    </source>
</evidence>
<comment type="similarity">
    <text evidence="1">Belongs to the Dps family.</text>
</comment>
<accession>M0LS99</accession>
<evidence type="ECO:0000256" key="1">
    <source>
        <dbReference type="ARBA" id="ARBA00009497"/>
    </source>
</evidence>
<dbReference type="NCBIfam" id="NF041388">
    <property type="entry name" value="DNAstvprot_Halo"/>
    <property type="match status" value="1"/>
</dbReference>
<dbReference type="eggNOG" id="arCOG01101">
    <property type="taxonomic scope" value="Archaea"/>
</dbReference>
<dbReference type="OrthoDB" id="8265at2157"/>
<dbReference type="InterPro" id="IPR012347">
    <property type="entry name" value="Ferritin-like"/>
</dbReference>
<dbReference type="PANTHER" id="PTHR42932:SF1">
    <property type="entry name" value="GENERAL STRESS PROTEIN 20U"/>
    <property type="match status" value="1"/>
</dbReference>
<protein>
    <submittedName>
        <fullName evidence="3">Ferritin</fullName>
    </submittedName>
</protein>
<dbReference type="GO" id="GO:0008199">
    <property type="term" value="F:ferric iron binding"/>
    <property type="evidence" value="ECO:0007669"/>
    <property type="project" value="InterPro"/>
</dbReference>